<accession>A0A5B7D5S9</accession>
<keyword evidence="2" id="KW-0489">Methyltransferase</keyword>
<dbReference type="PANTHER" id="PTHR18895">
    <property type="entry name" value="HEMK METHYLTRANSFERASE"/>
    <property type="match status" value="1"/>
</dbReference>
<protein>
    <submittedName>
        <fullName evidence="2">HemK methyltransferase family member 1</fullName>
    </submittedName>
</protein>
<dbReference type="GO" id="GO:0005739">
    <property type="term" value="C:mitochondrion"/>
    <property type="evidence" value="ECO:0007669"/>
    <property type="project" value="TreeGrafter"/>
</dbReference>
<sequence>MSPSVAKKTRKSLILEVKLDIIHRHERDRGKCDQVTSRIEGQGTTATTTTSYVSCVVREVVDHWTQKLAIEEVPEGDLAAQHIMAHVLGVRRSELQRPAIAETELSEEQMEEVDRLMTCRIARMPLQYILGEWDFHSLTLKMAPPVFIPRPETEGLVELAIGVLREMESPQVLEIGCGNYKSLVIITSTPHLKVECVAVDQSRHAVRLTESNAVQLGLKERLTVVLGKVNKDTRPPLPHSSYDLVVYEDLRALDGGKDGLEMIKALVLHAQHLLLPGRTLLMEVDPCHPYLLPAWLEKQNLHLKLQKVHQDFNNKDRIMEFIKEI</sequence>
<evidence type="ECO:0000259" key="1">
    <source>
        <dbReference type="Pfam" id="PF17827"/>
    </source>
</evidence>
<evidence type="ECO:0000313" key="3">
    <source>
        <dbReference type="Proteomes" id="UP000324222"/>
    </source>
</evidence>
<dbReference type="OrthoDB" id="269872at2759"/>
<dbReference type="PANTHER" id="PTHR18895:SF74">
    <property type="entry name" value="MTRF1L RELEASE FACTOR GLUTAMINE METHYLTRANSFERASE"/>
    <property type="match status" value="1"/>
</dbReference>
<comment type="caution">
    <text evidence="2">The sequence shown here is derived from an EMBL/GenBank/DDBJ whole genome shotgun (WGS) entry which is preliminary data.</text>
</comment>
<organism evidence="2 3">
    <name type="scientific">Portunus trituberculatus</name>
    <name type="common">Swimming crab</name>
    <name type="synonym">Neptunus trituberculatus</name>
    <dbReference type="NCBI Taxonomy" id="210409"/>
    <lineage>
        <taxon>Eukaryota</taxon>
        <taxon>Metazoa</taxon>
        <taxon>Ecdysozoa</taxon>
        <taxon>Arthropoda</taxon>
        <taxon>Crustacea</taxon>
        <taxon>Multicrustacea</taxon>
        <taxon>Malacostraca</taxon>
        <taxon>Eumalacostraca</taxon>
        <taxon>Eucarida</taxon>
        <taxon>Decapoda</taxon>
        <taxon>Pleocyemata</taxon>
        <taxon>Brachyura</taxon>
        <taxon>Eubrachyura</taxon>
        <taxon>Portunoidea</taxon>
        <taxon>Portunidae</taxon>
        <taxon>Portuninae</taxon>
        <taxon>Portunus</taxon>
    </lineage>
</organism>
<dbReference type="GO" id="GO:0008168">
    <property type="term" value="F:methyltransferase activity"/>
    <property type="evidence" value="ECO:0007669"/>
    <property type="project" value="UniProtKB-KW"/>
</dbReference>
<dbReference type="Gene3D" id="1.10.8.10">
    <property type="entry name" value="DNA helicase RuvA subunit, C-terminal domain"/>
    <property type="match status" value="1"/>
</dbReference>
<dbReference type="Gene3D" id="3.40.50.150">
    <property type="entry name" value="Vaccinia Virus protein VP39"/>
    <property type="match status" value="1"/>
</dbReference>
<dbReference type="InterPro" id="IPR040758">
    <property type="entry name" value="PrmC_N"/>
</dbReference>
<reference evidence="2 3" key="1">
    <citation type="submission" date="2019-05" db="EMBL/GenBank/DDBJ databases">
        <title>Another draft genome of Portunus trituberculatus and its Hox gene families provides insights of decapod evolution.</title>
        <authorList>
            <person name="Jeong J.-H."/>
            <person name="Song I."/>
            <person name="Kim S."/>
            <person name="Choi T."/>
            <person name="Kim D."/>
            <person name="Ryu S."/>
            <person name="Kim W."/>
        </authorList>
    </citation>
    <scope>NUCLEOTIDE SEQUENCE [LARGE SCALE GENOMIC DNA]</scope>
    <source>
        <tissue evidence="2">Muscle</tissue>
    </source>
</reference>
<proteinExistence type="predicted"/>
<dbReference type="EMBL" id="VSRR010000521">
    <property type="protein sequence ID" value="MPC16618.1"/>
    <property type="molecule type" value="Genomic_DNA"/>
</dbReference>
<dbReference type="Proteomes" id="UP000324222">
    <property type="component" value="Unassembled WGS sequence"/>
</dbReference>
<feature type="domain" description="Release factor glutamine methyltransferase N-terminal" evidence="1">
    <location>
        <begin position="59"/>
        <end position="131"/>
    </location>
</feature>
<dbReference type="Pfam" id="PF17827">
    <property type="entry name" value="PrmC_N"/>
    <property type="match status" value="1"/>
</dbReference>
<dbReference type="SUPFAM" id="SSF53335">
    <property type="entry name" value="S-adenosyl-L-methionine-dependent methyltransferases"/>
    <property type="match status" value="1"/>
</dbReference>
<evidence type="ECO:0000313" key="2">
    <source>
        <dbReference type="EMBL" id="MPC16618.1"/>
    </source>
</evidence>
<keyword evidence="3" id="KW-1185">Reference proteome</keyword>
<keyword evidence="2" id="KW-0808">Transferase</keyword>
<dbReference type="InterPro" id="IPR029063">
    <property type="entry name" value="SAM-dependent_MTases_sf"/>
</dbReference>
<dbReference type="AlphaFoldDB" id="A0A5B7D5S9"/>
<dbReference type="GO" id="GO:0032259">
    <property type="term" value="P:methylation"/>
    <property type="evidence" value="ECO:0007669"/>
    <property type="project" value="UniProtKB-KW"/>
</dbReference>
<dbReference type="InterPro" id="IPR050320">
    <property type="entry name" value="N5-glutamine_MTase"/>
</dbReference>
<name>A0A5B7D5S9_PORTR</name>
<gene>
    <name evidence="2" type="primary">Hemk1</name>
    <name evidence="2" type="ORF">E2C01_009447</name>
</gene>